<evidence type="ECO:0000256" key="1">
    <source>
        <dbReference type="ARBA" id="ARBA00007116"/>
    </source>
</evidence>
<name>A0ABR2T9T7_9ROSI</name>
<keyword evidence="5" id="KW-1185">Reference proteome</keyword>
<proteinExistence type="inferred from homology"/>
<reference evidence="4 5" key="1">
    <citation type="journal article" date="2024" name="G3 (Bethesda)">
        <title>Genome assembly of Hibiscus sabdariffa L. provides insights into metabolisms of medicinal natural products.</title>
        <authorList>
            <person name="Kim T."/>
        </authorList>
    </citation>
    <scope>NUCLEOTIDE SEQUENCE [LARGE SCALE GENOMIC DNA]</scope>
    <source>
        <strain evidence="4">TK-2024</strain>
        <tissue evidence="4">Old leaves</tissue>
    </source>
</reference>
<evidence type="ECO:0000256" key="3">
    <source>
        <dbReference type="ARBA" id="ARBA00023274"/>
    </source>
</evidence>
<dbReference type="CDD" id="cd00432">
    <property type="entry name" value="Ribosomal_L18_L5e"/>
    <property type="match status" value="1"/>
</dbReference>
<dbReference type="PANTHER" id="PTHR12899">
    <property type="entry name" value="39S RIBOSOMAL PROTEIN L18, MITOCHONDRIAL"/>
    <property type="match status" value="1"/>
</dbReference>
<dbReference type="Proteomes" id="UP001396334">
    <property type="component" value="Unassembled WGS sequence"/>
</dbReference>
<dbReference type="PANTHER" id="PTHR12899:SF8">
    <property type="entry name" value="RIBOSOMAL L18P_L5E FAMILY PROTEIN"/>
    <property type="match status" value="1"/>
</dbReference>
<organism evidence="4 5">
    <name type="scientific">Hibiscus sabdariffa</name>
    <name type="common">roselle</name>
    <dbReference type="NCBI Taxonomy" id="183260"/>
    <lineage>
        <taxon>Eukaryota</taxon>
        <taxon>Viridiplantae</taxon>
        <taxon>Streptophyta</taxon>
        <taxon>Embryophyta</taxon>
        <taxon>Tracheophyta</taxon>
        <taxon>Spermatophyta</taxon>
        <taxon>Magnoliopsida</taxon>
        <taxon>eudicotyledons</taxon>
        <taxon>Gunneridae</taxon>
        <taxon>Pentapetalae</taxon>
        <taxon>rosids</taxon>
        <taxon>malvids</taxon>
        <taxon>Malvales</taxon>
        <taxon>Malvaceae</taxon>
        <taxon>Malvoideae</taxon>
        <taxon>Hibiscus</taxon>
    </lineage>
</organism>
<gene>
    <name evidence="4" type="ORF">V6N11_050428</name>
</gene>
<sequence length="202" mass="22712">MSLCDDDHAGGVLPSDRWDLFSAAPVTGNRVAEKGEKGNTSLSVANFPALQFKTCDIFGKCIKFLPLQNRNLFVKTLVVEAKANTRTESAKIRNRRMLKKFNGTPRRPRLSVFCSEKQLYAMLVDDKNKKCLFYGSTLQKSIRDDPACTTIEAAKRVGEELVKACVDLNINEISYYDRNGFARGERMQAFEIAIANFGFLPR</sequence>
<dbReference type="SUPFAM" id="SSF53137">
    <property type="entry name" value="Translational machinery components"/>
    <property type="match status" value="1"/>
</dbReference>
<comment type="similarity">
    <text evidence="1">Belongs to the universal ribosomal protein uL18 family.</text>
</comment>
<comment type="caution">
    <text evidence="4">The sequence shown here is derived from an EMBL/GenBank/DDBJ whole genome shotgun (WGS) entry which is preliminary data.</text>
</comment>
<evidence type="ECO:0000313" key="4">
    <source>
        <dbReference type="EMBL" id="KAK9034255.1"/>
    </source>
</evidence>
<dbReference type="InterPro" id="IPR005484">
    <property type="entry name" value="Ribosomal_uL18_bac/plant/anim"/>
</dbReference>
<dbReference type="Gene3D" id="3.30.420.100">
    <property type="match status" value="1"/>
</dbReference>
<evidence type="ECO:0000313" key="5">
    <source>
        <dbReference type="Proteomes" id="UP001396334"/>
    </source>
</evidence>
<evidence type="ECO:0008006" key="6">
    <source>
        <dbReference type="Google" id="ProtNLM"/>
    </source>
</evidence>
<evidence type="ECO:0000256" key="2">
    <source>
        <dbReference type="ARBA" id="ARBA00022980"/>
    </source>
</evidence>
<dbReference type="EMBL" id="JBBPBN010000007">
    <property type="protein sequence ID" value="KAK9034255.1"/>
    <property type="molecule type" value="Genomic_DNA"/>
</dbReference>
<dbReference type="Pfam" id="PF00861">
    <property type="entry name" value="Ribosomal_L18p"/>
    <property type="match status" value="1"/>
</dbReference>
<dbReference type="InterPro" id="IPR057268">
    <property type="entry name" value="Ribosomal_L18"/>
</dbReference>
<keyword evidence="2" id="KW-0689">Ribosomal protein</keyword>
<protein>
    <recommendedName>
        <fullName evidence="6">50S ribosomal protein L18, chloroplastic</fullName>
    </recommendedName>
</protein>
<accession>A0ABR2T9T7</accession>
<keyword evidence="3" id="KW-0687">Ribonucleoprotein</keyword>